<dbReference type="PROSITE" id="PS52016">
    <property type="entry name" value="TONB_DEPENDENT_REC_3"/>
    <property type="match status" value="1"/>
</dbReference>
<comment type="similarity">
    <text evidence="11 12">Belongs to the TonB-dependent receptor family.</text>
</comment>
<sequence length="778" mass="84239" precursor="true">MRRNSTMSGATAVLLGLGAYVAAPSLAQARQASSPAAEPSTSIAEVIVTARRTEENLQDVPLTVTAMSPKILAERAVNDVYALQMATPSLQVQGTQSEGRASGSYVIHGQKAAGDDAPPGVVAYLNEVPVFGAEIARSFFDINNVQVLKGPQGTLFGRNTNGGAILFESVAPSAHFEGYATGRIGNLNERYGEAAINIPLSDKVSLRAAGNIERRDGFTKNTEGADLDNLNYENARISLRVQPNDVVDNKLVVNYSHSNERGPAYILSDLAPCSSPPAMSCIFPAATSQFAAQQALGIRKVALSTPGYIEIKAYGVSNTTTFQLDNLTIKNVFGYHDAKFQGHDDYDGIDSTGLTVEYARHAKQLSEELQVQGSLLDDRLRLIGGAFYLDTSEDPFKGRTAMGGTSVGYVDFPAFFVNPQYTHREETSKALFAQASYKLTDTLTVTGGYRYTWDETELHDSQYRVFFPGTVLLPFTPPATGFSACSLLAAPISPGVTVDTTNCMRSASAKFAAGNYIASMDWKPTEGVLLYTSFRHGYKSGGFNSTSSYSGPGLIFQPEKLNDLEVGFKTQHRFGDVDVRFNGSGFHDWYDGLQLTNVVVDPTAGPQSLTQTIGKAKLWGGEGELIVIPVRNLTLNATVSYFDGKFTQGTIIGTNNMPVNLAGVRYNSQPKLTYTLNASYGLDTDFGRLTPSVFYSWRQGFYFTYEKSPGNFISSYGLLNARIDLANVAGSNVNLALYGKNLTNKAYAQTVNLGQAFGYLSRFYGEPRIFGLEATVKF</sequence>
<dbReference type="Gene3D" id="2.40.170.20">
    <property type="entry name" value="TonB-dependent receptor, beta-barrel domain"/>
    <property type="match status" value="1"/>
</dbReference>
<dbReference type="PATRIC" id="fig|1292034.3.peg.1971"/>
<gene>
    <name evidence="16" type="ORF">OR37_01984</name>
</gene>
<evidence type="ECO:0000256" key="8">
    <source>
        <dbReference type="ARBA" id="ARBA00023077"/>
    </source>
</evidence>
<keyword evidence="4" id="KW-0410">Iron transport</keyword>
<evidence type="ECO:0000313" key="17">
    <source>
        <dbReference type="Proteomes" id="UP000013063"/>
    </source>
</evidence>
<protein>
    <recommendedName>
        <fullName evidence="18">Outer membrane receptor protein</fullName>
    </recommendedName>
</protein>
<dbReference type="EMBL" id="APMP01000009">
    <property type="protein sequence ID" value="ENZ82172.1"/>
    <property type="molecule type" value="Genomic_DNA"/>
</dbReference>
<proteinExistence type="inferred from homology"/>
<evidence type="ECO:0000256" key="3">
    <source>
        <dbReference type="ARBA" id="ARBA00022452"/>
    </source>
</evidence>
<evidence type="ECO:0000256" key="13">
    <source>
        <dbReference type="SAM" id="SignalP"/>
    </source>
</evidence>
<evidence type="ECO:0000256" key="1">
    <source>
        <dbReference type="ARBA" id="ARBA00004571"/>
    </source>
</evidence>
<evidence type="ECO:0000256" key="10">
    <source>
        <dbReference type="ARBA" id="ARBA00023237"/>
    </source>
</evidence>
<evidence type="ECO:0000256" key="2">
    <source>
        <dbReference type="ARBA" id="ARBA00022448"/>
    </source>
</evidence>
<comment type="caution">
    <text evidence="16">The sequence shown here is derived from an EMBL/GenBank/DDBJ whole genome shotgun (WGS) entry which is preliminary data.</text>
</comment>
<evidence type="ECO:0000313" key="16">
    <source>
        <dbReference type="EMBL" id="ENZ82172.1"/>
    </source>
</evidence>
<dbReference type="InterPro" id="IPR000531">
    <property type="entry name" value="Beta-barrel_TonB"/>
</dbReference>
<dbReference type="OrthoDB" id="9760333at2"/>
<evidence type="ECO:0000256" key="6">
    <source>
        <dbReference type="ARBA" id="ARBA00023004"/>
    </source>
</evidence>
<evidence type="ECO:0000259" key="14">
    <source>
        <dbReference type="Pfam" id="PF00593"/>
    </source>
</evidence>
<evidence type="ECO:0000256" key="11">
    <source>
        <dbReference type="PROSITE-ProRule" id="PRU01360"/>
    </source>
</evidence>
<evidence type="ECO:0000256" key="5">
    <source>
        <dbReference type="ARBA" id="ARBA00022692"/>
    </source>
</evidence>
<dbReference type="GO" id="GO:0009279">
    <property type="term" value="C:cell outer membrane"/>
    <property type="evidence" value="ECO:0007669"/>
    <property type="project" value="UniProtKB-SubCell"/>
</dbReference>
<keyword evidence="5 11" id="KW-0812">Transmembrane</keyword>
<keyword evidence="13" id="KW-0732">Signal</keyword>
<dbReference type="Pfam" id="PF00593">
    <property type="entry name" value="TonB_dep_Rec_b-barrel"/>
    <property type="match status" value="1"/>
</dbReference>
<accession>R0EM78</accession>
<dbReference type="eggNOG" id="COG4774">
    <property type="taxonomic scope" value="Bacteria"/>
</dbReference>
<keyword evidence="17" id="KW-1185">Reference proteome</keyword>
<keyword evidence="7" id="KW-0406">Ion transport</keyword>
<keyword evidence="6" id="KW-0408">Iron</keyword>
<dbReference type="STRING" id="1292034.OR37_01984"/>
<comment type="subcellular location">
    <subcellularLocation>
        <location evidence="1 11">Cell outer membrane</location>
        <topology evidence="1 11">Multi-pass membrane protein</topology>
    </subcellularLocation>
</comment>
<dbReference type="InterPro" id="IPR039426">
    <property type="entry name" value="TonB-dep_rcpt-like"/>
</dbReference>
<reference evidence="16 17" key="1">
    <citation type="journal article" date="2013" name="Genome Announc.">
        <title>Draft Genome Sequence for Caulobacter sp. Strain OR37, a Bacterium Tolerant to Heavy Metals.</title>
        <authorList>
            <person name="Utturkar S.M."/>
            <person name="Bollmann A."/>
            <person name="Brzoska R.M."/>
            <person name="Klingeman D.M."/>
            <person name="Epstein S.E."/>
            <person name="Palumbo A.V."/>
            <person name="Brown S.D."/>
        </authorList>
    </citation>
    <scope>NUCLEOTIDE SEQUENCE [LARGE SCALE GENOMIC DNA]</scope>
    <source>
        <strain evidence="16 17">OR37</strain>
    </source>
</reference>
<evidence type="ECO:0000256" key="9">
    <source>
        <dbReference type="ARBA" id="ARBA00023136"/>
    </source>
</evidence>
<keyword evidence="2 11" id="KW-0813">Transport</keyword>
<keyword evidence="10 11" id="KW-0998">Cell outer membrane</keyword>
<dbReference type="PANTHER" id="PTHR32552:SF81">
    <property type="entry name" value="TONB-DEPENDENT OUTER MEMBRANE RECEPTOR"/>
    <property type="match status" value="1"/>
</dbReference>
<feature type="signal peptide" evidence="13">
    <location>
        <begin position="1"/>
        <end position="29"/>
    </location>
</feature>
<dbReference type="InterPro" id="IPR036942">
    <property type="entry name" value="Beta-barrel_TonB_sf"/>
</dbReference>
<dbReference type="Pfam" id="PF07715">
    <property type="entry name" value="Plug"/>
    <property type="match status" value="1"/>
</dbReference>
<dbReference type="Proteomes" id="UP000013063">
    <property type="component" value="Unassembled WGS sequence"/>
</dbReference>
<feature type="chain" id="PRO_5004341177" description="Outer membrane receptor protein" evidence="13">
    <location>
        <begin position="30"/>
        <end position="778"/>
    </location>
</feature>
<name>R0EM78_CAUVI</name>
<evidence type="ECO:0008006" key="18">
    <source>
        <dbReference type="Google" id="ProtNLM"/>
    </source>
</evidence>
<dbReference type="AlphaFoldDB" id="R0EM78"/>
<evidence type="ECO:0000256" key="4">
    <source>
        <dbReference type="ARBA" id="ARBA00022496"/>
    </source>
</evidence>
<keyword evidence="8 12" id="KW-0798">TonB box</keyword>
<dbReference type="PANTHER" id="PTHR32552">
    <property type="entry name" value="FERRICHROME IRON RECEPTOR-RELATED"/>
    <property type="match status" value="1"/>
</dbReference>
<dbReference type="GO" id="GO:0006826">
    <property type="term" value="P:iron ion transport"/>
    <property type="evidence" value="ECO:0007669"/>
    <property type="project" value="UniProtKB-KW"/>
</dbReference>
<evidence type="ECO:0000259" key="15">
    <source>
        <dbReference type="Pfam" id="PF07715"/>
    </source>
</evidence>
<organism evidence="16 17">
    <name type="scientific">Caulobacter vibrioides OR37</name>
    <dbReference type="NCBI Taxonomy" id="1292034"/>
    <lineage>
        <taxon>Bacteria</taxon>
        <taxon>Pseudomonadati</taxon>
        <taxon>Pseudomonadota</taxon>
        <taxon>Alphaproteobacteria</taxon>
        <taxon>Caulobacterales</taxon>
        <taxon>Caulobacteraceae</taxon>
        <taxon>Caulobacter</taxon>
    </lineage>
</organism>
<feature type="domain" description="TonB-dependent receptor-like beta-barrel" evidence="14">
    <location>
        <begin position="314"/>
        <end position="742"/>
    </location>
</feature>
<keyword evidence="9 11" id="KW-0472">Membrane</keyword>
<keyword evidence="3 11" id="KW-1134">Transmembrane beta strand</keyword>
<evidence type="ECO:0000256" key="12">
    <source>
        <dbReference type="RuleBase" id="RU003357"/>
    </source>
</evidence>
<dbReference type="InterPro" id="IPR012910">
    <property type="entry name" value="Plug_dom"/>
</dbReference>
<feature type="domain" description="TonB-dependent receptor plug" evidence="15">
    <location>
        <begin position="57"/>
        <end position="164"/>
    </location>
</feature>
<dbReference type="SUPFAM" id="SSF56935">
    <property type="entry name" value="Porins"/>
    <property type="match status" value="1"/>
</dbReference>
<evidence type="ECO:0000256" key="7">
    <source>
        <dbReference type="ARBA" id="ARBA00023065"/>
    </source>
</evidence>